<dbReference type="KEGG" id="mym:A176_005114"/>
<dbReference type="SMART" id="SM00382">
    <property type="entry name" value="AAA"/>
    <property type="match status" value="1"/>
</dbReference>
<keyword evidence="3" id="KW-1185">Reference proteome</keyword>
<dbReference type="InterPro" id="IPR003959">
    <property type="entry name" value="ATPase_AAA_core"/>
</dbReference>
<dbReference type="InterPro" id="IPR027417">
    <property type="entry name" value="P-loop_NTPase"/>
</dbReference>
<organism evidence="2 3">
    <name type="scientific">Pseudomyxococcus hansupus</name>
    <dbReference type="NCBI Taxonomy" id="1297742"/>
    <lineage>
        <taxon>Bacteria</taxon>
        <taxon>Pseudomonadati</taxon>
        <taxon>Myxococcota</taxon>
        <taxon>Myxococcia</taxon>
        <taxon>Myxococcales</taxon>
        <taxon>Cystobacterineae</taxon>
        <taxon>Myxococcaceae</taxon>
        <taxon>Pseudomyxococcus</taxon>
    </lineage>
</organism>
<dbReference type="AlphaFoldDB" id="A0A0H4XIW3"/>
<name>A0A0H4XIW3_9BACT</name>
<evidence type="ECO:0000259" key="1">
    <source>
        <dbReference type="SMART" id="SM00382"/>
    </source>
</evidence>
<sequence>MTFRFQQLTLDQFRCFEHLELALEDDLTLLFAENGGGKTAILHALAAGLTSFQAGSPRLLKLDAQRDARKVTLDERGRREAAGPCTLAWTAKVGDEAAKWSNSANPASNRKTSDHAAVLEAIEKVRVPGARWPLFAFYGVDRMGRSKASTKPAPTRPDRWEGYSSALDPAQDDSALLTWLLEEILADTVRRQNNEPERFLATAVMDTVAKATPGVTRAWYDPKERSPVMRFETGEVATWKELSDGFHVYLSLVTDLARRAVMLNEQDGSDAPSVVEGVVLIDEIDLHLHPRWQRVVLDGLRRIFPRLQFVVTTHSPQVLSSALNRQVRLIHNGKLWPGTIHVEGRDSNSIMREYFDTDARDEEGAKKLASLDDVIDAGNAEEAKRQFAELLTLWGTLDPDLIRRKARVDRM</sequence>
<dbReference type="OrthoDB" id="9784297at2"/>
<dbReference type="GO" id="GO:0006302">
    <property type="term" value="P:double-strand break repair"/>
    <property type="evidence" value="ECO:0007669"/>
    <property type="project" value="TreeGrafter"/>
</dbReference>
<dbReference type="PANTHER" id="PTHR32182:SF23">
    <property type="entry name" value="ATP BINDING PROTEIN"/>
    <property type="match status" value="1"/>
</dbReference>
<dbReference type="PANTHER" id="PTHR32182">
    <property type="entry name" value="DNA REPLICATION AND REPAIR PROTEIN RECF"/>
    <property type="match status" value="1"/>
</dbReference>
<dbReference type="RefSeq" id="WP_002634543.1">
    <property type="nucleotide sequence ID" value="NZ_CP012109.1"/>
</dbReference>
<dbReference type="Pfam" id="PF13304">
    <property type="entry name" value="AAA_21"/>
    <property type="match status" value="1"/>
</dbReference>
<proteinExistence type="predicted"/>
<dbReference type="InterPro" id="IPR003593">
    <property type="entry name" value="AAA+_ATPase"/>
</dbReference>
<dbReference type="SUPFAM" id="SSF52540">
    <property type="entry name" value="P-loop containing nucleoside triphosphate hydrolases"/>
    <property type="match status" value="1"/>
</dbReference>
<dbReference type="GO" id="GO:0016887">
    <property type="term" value="F:ATP hydrolysis activity"/>
    <property type="evidence" value="ECO:0007669"/>
    <property type="project" value="InterPro"/>
</dbReference>
<dbReference type="Gene3D" id="3.40.50.300">
    <property type="entry name" value="P-loop containing nucleotide triphosphate hydrolases"/>
    <property type="match status" value="2"/>
</dbReference>
<feature type="domain" description="AAA+ ATPase" evidence="1">
    <location>
        <begin position="24"/>
        <end position="335"/>
    </location>
</feature>
<dbReference type="STRING" id="1297742.A176_005114"/>
<evidence type="ECO:0000313" key="3">
    <source>
        <dbReference type="Proteomes" id="UP000009026"/>
    </source>
</evidence>
<dbReference type="Proteomes" id="UP000009026">
    <property type="component" value="Chromosome"/>
</dbReference>
<dbReference type="eggNOG" id="COG3950">
    <property type="taxonomic scope" value="Bacteria"/>
</dbReference>
<dbReference type="EMBL" id="CP012109">
    <property type="protein sequence ID" value="AKQ68202.1"/>
    <property type="molecule type" value="Genomic_DNA"/>
</dbReference>
<accession>A0A0H4XIW3</accession>
<dbReference type="GO" id="GO:0000731">
    <property type="term" value="P:DNA synthesis involved in DNA repair"/>
    <property type="evidence" value="ECO:0007669"/>
    <property type="project" value="TreeGrafter"/>
</dbReference>
<gene>
    <name evidence="2" type="ORF">A176_005114</name>
</gene>
<reference evidence="2 3" key="1">
    <citation type="journal article" date="2016" name="PLoS ONE">
        <title>Complete Genome Sequence and Comparative Genomics of a Novel Myxobacterium Myxococcus hansupus.</title>
        <authorList>
            <person name="Sharma G."/>
            <person name="Narwani T."/>
            <person name="Subramanian S."/>
        </authorList>
    </citation>
    <scope>NUCLEOTIDE SEQUENCE [LARGE SCALE GENOMIC DNA]</scope>
    <source>
        <strain evidence="3">mixupus</strain>
    </source>
</reference>
<evidence type="ECO:0000313" key="2">
    <source>
        <dbReference type="EMBL" id="AKQ68202.1"/>
    </source>
</evidence>
<dbReference type="PATRIC" id="fig|1297742.4.peg.5178"/>
<dbReference type="GO" id="GO:0005524">
    <property type="term" value="F:ATP binding"/>
    <property type="evidence" value="ECO:0007669"/>
    <property type="project" value="InterPro"/>
</dbReference>
<protein>
    <submittedName>
        <fullName evidence="2">ATP binding protein</fullName>
    </submittedName>
</protein>